<dbReference type="PANTHER" id="PTHR30532:SF1">
    <property type="entry name" value="IRON(3+)-HYDROXAMATE-BINDING PROTEIN FHUD"/>
    <property type="match status" value="1"/>
</dbReference>
<dbReference type="InterPro" id="IPR002491">
    <property type="entry name" value="ABC_transptr_periplasmic_BD"/>
</dbReference>
<comment type="similarity">
    <text evidence="2">Belongs to the bacterial solute-binding protein 8 family.</text>
</comment>
<evidence type="ECO:0000313" key="8">
    <source>
        <dbReference type="EMBL" id="PVX32671.1"/>
    </source>
</evidence>
<name>A0A2U0SMW3_9PAST</name>
<sequence length="298" mass="33987">MYNRISHFILTALFMLCSSFYASAEQQHEKFATLDWTVAETLLALGENPVAVGDKKSYTKWVAYPELPDSTIDLGVRMQPNLELLIPFAQNAESSQLIFINSSFYTSATPMLSQFSRKVEIVDFYGEGYIWRHVIEATKKIAQLIGKDNAFEQLIANYKQKIDEIRPHLQSLMHRPIALVQFIDTRHLRIYAQNSLLGAVLFQLGFENAWNGSHNQWGFETIDITQLAKLPTNTRLVVIKPYPANVKHDLKYNTLWQHLRLSADPVVLPAIWTFGGIPSAQRFAESLKESLLNGGEIW</sequence>
<evidence type="ECO:0000259" key="7">
    <source>
        <dbReference type="PROSITE" id="PS50983"/>
    </source>
</evidence>
<dbReference type="PANTHER" id="PTHR30532">
    <property type="entry name" value="IRON III DICITRATE-BINDING PERIPLASMIC PROTEIN"/>
    <property type="match status" value="1"/>
</dbReference>
<dbReference type="Gene3D" id="3.40.50.1980">
    <property type="entry name" value="Nitrogenase molybdenum iron protein domain"/>
    <property type="match status" value="2"/>
</dbReference>
<feature type="domain" description="Fe/B12 periplasmic-binding" evidence="7">
    <location>
        <begin position="30"/>
        <end position="295"/>
    </location>
</feature>
<dbReference type="Pfam" id="PF01497">
    <property type="entry name" value="Peripla_BP_2"/>
    <property type="match status" value="1"/>
</dbReference>
<dbReference type="InterPro" id="IPR051313">
    <property type="entry name" value="Bact_iron-sidero_bind"/>
</dbReference>
<dbReference type="OrthoDB" id="6160519at2"/>
<comment type="caution">
    <text evidence="8">The sequence shown here is derived from an EMBL/GenBank/DDBJ whole genome shotgun (WGS) entry which is preliminary data.</text>
</comment>
<keyword evidence="3" id="KW-0813">Transport</keyword>
<accession>A0A2U0SMW3</accession>
<dbReference type="SUPFAM" id="SSF53807">
    <property type="entry name" value="Helical backbone' metal receptor"/>
    <property type="match status" value="1"/>
</dbReference>
<feature type="chain" id="PRO_5015612672" evidence="6">
    <location>
        <begin position="25"/>
        <end position="298"/>
    </location>
</feature>
<evidence type="ECO:0000256" key="3">
    <source>
        <dbReference type="ARBA" id="ARBA00022448"/>
    </source>
</evidence>
<gene>
    <name evidence="8" type="ORF">C8D76_11232</name>
</gene>
<reference evidence="8 9" key="1">
    <citation type="submission" date="2018-05" db="EMBL/GenBank/DDBJ databases">
        <title>Genomic Encyclopedia of Type Strains, Phase IV (KMG-IV): sequencing the most valuable type-strain genomes for metagenomic binning, comparative biology and taxonomic classification.</title>
        <authorList>
            <person name="Goeker M."/>
        </authorList>
    </citation>
    <scope>NUCLEOTIDE SEQUENCE [LARGE SCALE GENOMIC DNA]</scope>
    <source>
        <strain evidence="8 9">DSM 22999</strain>
    </source>
</reference>
<dbReference type="EMBL" id="QENU01000012">
    <property type="protein sequence ID" value="PVX32671.1"/>
    <property type="molecule type" value="Genomic_DNA"/>
</dbReference>
<keyword evidence="4" id="KW-0406">Ion transport</keyword>
<evidence type="ECO:0000313" key="9">
    <source>
        <dbReference type="Proteomes" id="UP000245909"/>
    </source>
</evidence>
<dbReference type="PROSITE" id="PS50983">
    <property type="entry name" value="FE_B12_PBP"/>
    <property type="match status" value="1"/>
</dbReference>
<evidence type="ECO:0000256" key="5">
    <source>
        <dbReference type="ARBA" id="ARBA00022729"/>
    </source>
</evidence>
<organism evidence="8 9">
    <name type="scientific">Alitibacter langaaensis DSM 22999</name>
    <dbReference type="NCBI Taxonomy" id="1122935"/>
    <lineage>
        <taxon>Bacteria</taxon>
        <taxon>Pseudomonadati</taxon>
        <taxon>Pseudomonadota</taxon>
        <taxon>Gammaproteobacteria</taxon>
        <taxon>Pasteurellales</taxon>
        <taxon>Pasteurellaceae</taxon>
        <taxon>Alitibacter</taxon>
    </lineage>
</organism>
<evidence type="ECO:0000256" key="1">
    <source>
        <dbReference type="ARBA" id="ARBA00004196"/>
    </source>
</evidence>
<dbReference type="AlphaFoldDB" id="A0A2U0SMW3"/>
<keyword evidence="4" id="KW-0408">Iron</keyword>
<comment type="subcellular location">
    <subcellularLocation>
        <location evidence="1">Cell envelope</location>
    </subcellularLocation>
</comment>
<evidence type="ECO:0000256" key="6">
    <source>
        <dbReference type="SAM" id="SignalP"/>
    </source>
</evidence>
<protein>
    <submittedName>
        <fullName evidence="8">Iron complex transport system substrate-binding protein</fullName>
    </submittedName>
</protein>
<dbReference type="CDD" id="cd01146">
    <property type="entry name" value="FhuD"/>
    <property type="match status" value="1"/>
</dbReference>
<dbReference type="PRINTS" id="PR01715">
    <property type="entry name" value="FERRIBNDNGPP"/>
</dbReference>
<evidence type="ECO:0000256" key="2">
    <source>
        <dbReference type="ARBA" id="ARBA00008814"/>
    </source>
</evidence>
<dbReference type="Proteomes" id="UP000245909">
    <property type="component" value="Unassembled WGS sequence"/>
</dbReference>
<dbReference type="GO" id="GO:0030288">
    <property type="term" value="C:outer membrane-bounded periplasmic space"/>
    <property type="evidence" value="ECO:0007669"/>
    <property type="project" value="TreeGrafter"/>
</dbReference>
<keyword evidence="9" id="KW-1185">Reference proteome</keyword>
<keyword evidence="4" id="KW-0410">Iron transport</keyword>
<feature type="signal peptide" evidence="6">
    <location>
        <begin position="1"/>
        <end position="24"/>
    </location>
</feature>
<evidence type="ECO:0000256" key="4">
    <source>
        <dbReference type="ARBA" id="ARBA00022496"/>
    </source>
</evidence>
<dbReference type="GO" id="GO:1901678">
    <property type="term" value="P:iron coordination entity transport"/>
    <property type="evidence" value="ECO:0007669"/>
    <property type="project" value="UniProtKB-ARBA"/>
</dbReference>
<keyword evidence="5 6" id="KW-0732">Signal</keyword>
<proteinExistence type="inferred from homology"/>